<feature type="domain" description="PE-PPE" evidence="2">
    <location>
        <begin position="136"/>
        <end position="355"/>
    </location>
</feature>
<keyword evidence="5" id="KW-1185">Reference proteome</keyword>
<gene>
    <name evidence="3" type="ORF">MmonteBS_26120</name>
    <name evidence="4" type="ORF">NJB18185_52600</name>
</gene>
<evidence type="ECO:0000313" key="5">
    <source>
        <dbReference type="Proteomes" id="UP000245060"/>
    </source>
</evidence>
<dbReference type="Proteomes" id="UP001139505">
    <property type="component" value="Unassembled WGS sequence"/>
</dbReference>
<dbReference type="SUPFAM" id="SSF140459">
    <property type="entry name" value="PE/PPE dimer-like"/>
    <property type="match status" value="1"/>
</dbReference>
<dbReference type="InterPro" id="IPR038332">
    <property type="entry name" value="PPE_sf"/>
</dbReference>
<dbReference type="AlphaFoldDB" id="A0AA37V6Z2"/>
<name>A0AA37V6Z2_9MYCO</name>
<evidence type="ECO:0000259" key="2">
    <source>
        <dbReference type="Pfam" id="PF08237"/>
    </source>
</evidence>
<evidence type="ECO:0008006" key="7">
    <source>
        <dbReference type="Google" id="ProtNLM"/>
    </source>
</evidence>
<reference evidence="4" key="4">
    <citation type="submission" date="2022-04" db="EMBL/GenBank/DDBJ databases">
        <authorList>
            <person name="Komine T."/>
            <person name="Fukano H."/>
            <person name="Wada S."/>
        </authorList>
    </citation>
    <scope>NUCLEOTIDE SEQUENCE</scope>
    <source>
        <strain evidence="4">NJB18185</strain>
    </source>
</reference>
<dbReference type="Proteomes" id="UP000245060">
    <property type="component" value="Unassembled WGS sequence"/>
</dbReference>
<sequence>MPYVITDPDAIGAAADELQGIGAALDATNTAAAAPTTGVLPPATDSVSVRMAGFLDAQAAQYQTLAARAELFHDQFVQTLTIAENNYAQAEASNASAMQSAAGNQIALIMGGTGNPEPSASYLQAVYQTYVLPNYPTYTAQGLTTPEQLWPLTGLNSQTFGQSVQEGIAILNNAVMTHTAAGDQILVVGYSQSATIATMEMRYLDALPAALRPSPNLLNFMMLADPNNPVTGGILTRFIPGAFTGFHVPTPIDTIYTTAIYGIQWDPVAQFPAGIFNISADLNALFGLPLHTQTPLLTAAQLATAIQQQIGNTTYFIVPTMNLPLLDPLRLIPILGNPLADLLQPFLQPLVEFGYATGLPGPLQSIGSLAVAGAGPGVGLPLALGQPAGAAAIPGFGLPLAAGPPAGAAAIPGFGLALAAGPPPAGALLVPSNGL</sequence>
<protein>
    <recommendedName>
        <fullName evidence="7">PE family protein</fullName>
    </recommendedName>
</protein>
<evidence type="ECO:0000313" key="4">
    <source>
        <dbReference type="EMBL" id="GKU75489.1"/>
    </source>
</evidence>
<evidence type="ECO:0000313" key="3">
    <source>
        <dbReference type="EMBL" id="GBG38240.1"/>
    </source>
</evidence>
<reference evidence="5" key="2">
    <citation type="submission" date="2018-04" db="EMBL/GenBank/DDBJ databases">
        <title>Draft genome sequence of Mycobacterium montefiorense isolated from Japanese black salamander.</title>
        <authorList>
            <person name="Fukano H."/>
            <person name="Yoshida M."/>
            <person name="Shimizu A."/>
            <person name="Iwao H."/>
            <person name="Kurata O."/>
            <person name="Katayama Y."/>
            <person name="Omatsu T."/>
            <person name="Mizutani T."/>
            <person name="Wada S."/>
            <person name="Hoshino Y."/>
        </authorList>
    </citation>
    <scope>NUCLEOTIDE SEQUENCE [LARGE SCALE GENOMIC DNA]</scope>
    <source>
        <strain evidence="5">BS</strain>
    </source>
</reference>
<dbReference type="InterPro" id="IPR013228">
    <property type="entry name" value="PE-PPE_C"/>
</dbReference>
<dbReference type="Pfam" id="PF08237">
    <property type="entry name" value="PE-PPE"/>
    <property type="match status" value="1"/>
</dbReference>
<dbReference type="SUPFAM" id="SSF53474">
    <property type="entry name" value="alpha/beta-Hydrolases"/>
    <property type="match status" value="1"/>
</dbReference>
<dbReference type="EMBL" id="BQYH01000074">
    <property type="protein sequence ID" value="GKU75489.1"/>
    <property type="molecule type" value="Genomic_DNA"/>
</dbReference>
<proteinExistence type="predicted"/>
<evidence type="ECO:0000313" key="6">
    <source>
        <dbReference type="Proteomes" id="UP001139505"/>
    </source>
</evidence>
<dbReference type="RefSeq" id="WP_133251006.1">
    <property type="nucleotide sequence ID" value="NZ_BFCH01000018.1"/>
</dbReference>
<feature type="domain" description="PE" evidence="1">
    <location>
        <begin position="4"/>
        <end position="94"/>
    </location>
</feature>
<dbReference type="InterPro" id="IPR029058">
    <property type="entry name" value="AB_hydrolase_fold"/>
</dbReference>
<dbReference type="Pfam" id="PF00934">
    <property type="entry name" value="PE"/>
    <property type="match status" value="1"/>
</dbReference>
<organism evidence="4 6">
    <name type="scientific">Mycobacterium montefiorense</name>
    <dbReference type="NCBI Taxonomy" id="154654"/>
    <lineage>
        <taxon>Bacteria</taxon>
        <taxon>Bacillati</taxon>
        <taxon>Actinomycetota</taxon>
        <taxon>Actinomycetes</taxon>
        <taxon>Mycobacteriales</taxon>
        <taxon>Mycobacteriaceae</taxon>
        <taxon>Mycobacterium</taxon>
        <taxon>Mycobacterium simiae complex</taxon>
    </lineage>
</organism>
<reference evidence="4" key="3">
    <citation type="journal article" date="2022" name="Microbiol. Resour. Announc.">
        <title>Draft Genome Sequences of Eight Mycobacterium montefiorense Strains Isolated from Salamanders in Captivity.</title>
        <authorList>
            <person name="Komine T."/>
            <person name="Ihara H."/>
            <person name="Fukano H."/>
            <person name="Hoshino Y."/>
            <person name="Kurata O."/>
            <person name="Wada S."/>
        </authorList>
    </citation>
    <scope>NUCLEOTIDE SEQUENCE</scope>
    <source>
        <strain evidence="4">NJB18185</strain>
    </source>
</reference>
<accession>A0AA37V6Z2</accession>
<reference evidence="3" key="1">
    <citation type="journal article" date="2018" name="Genome Announc.">
        <title>Draft Genome Sequence of Mycobacterium montefiorense Isolated from Japanese Black Salamander (Hynobius nigrescens).</title>
        <authorList>
            <person name="Fukano H."/>
            <person name="Yoshida M."/>
            <person name="Shimizu A."/>
            <person name="Iwao H."/>
            <person name="Katayama Y."/>
            <person name="Omatsu T."/>
            <person name="Mizutani T."/>
            <person name="Kurata O."/>
            <person name="Wada S."/>
            <person name="Hoshino Y."/>
        </authorList>
    </citation>
    <scope>NUCLEOTIDE SEQUENCE</scope>
    <source>
        <strain evidence="3">BS</strain>
    </source>
</reference>
<dbReference type="InterPro" id="IPR000084">
    <property type="entry name" value="PE-PGRS_N"/>
</dbReference>
<comment type="caution">
    <text evidence="4">The sequence shown here is derived from an EMBL/GenBank/DDBJ whole genome shotgun (WGS) entry which is preliminary data.</text>
</comment>
<dbReference type="Gene3D" id="3.40.50.1820">
    <property type="entry name" value="alpha/beta hydrolase"/>
    <property type="match status" value="1"/>
</dbReference>
<evidence type="ECO:0000259" key="1">
    <source>
        <dbReference type="Pfam" id="PF00934"/>
    </source>
</evidence>
<dbReference type="EMBL" id="BFCH01000018">
    <property type="protein sequence ID" value="GBG38240.1"/>
    <property type="molecule type" value="Genomic_DNA"/>
</dbReference>
<dbReference type="Gene3D" id="1.10.287.850">
    <property type="entry name" value="HP0062-like domain"/>
    <property type="match status" value="1"/>
</dbReference>